<proteinExistence type="predicted"/>
<dbReference type="Proteomes" id="UP000554482">
    <property type="component" value="Unassembled WGS sequence"/>
</dbReference>
<name>A0A7J6V717_THATH</name>
<organism evidence="1 2">
    <name type="scientific">Thalictrum thalictroides</name>
    <name type="common">Rue-anemone</name>
    <name type="synonym">Anemone thalictroides</name>
    <dbReference type="NCBI Taxonomy" id="46969"/>
    <lineage>
        <taxon>Eukaryota</taxon>
        <taxon>Viridiplantae</taxon>
        <taxon>Streptophyta</taxon>
        <taxon>Embryophyta</taxon>
        <taxon>Tracheophyta</taxon>
        <taxon>Spermatophyta</taxon>
        <taxon>Magnoliopsida</taxon>
        <taxon>Ranunculales</taxon>
        <taxon>Ranunculaceae</taxon>
        <taxon>Thalictroideae</taxon>
        <taxon>Thalictrum</taxon>
    </lineage>
</organism>
<accession>A0A7J6V717</accession>
<protein>
    <submittedName>
        <fullName evidence="1">Uncharacterized protein</fullName>
    </submittedName>
</protein>
<comment type="caution">
    <text evidence="1">The sequence shown here is derived from an EMBL/GenBank/DDBJ whole genome shotgun (WGS) entry which is preliminary data.</text>
</comment>
<sequence length="72" mass="8312">MDNIGRFKEGVKYKLGNGDRFWIDYWLMETPLFQSFPSIFNVSNNKGGSMKSMRDNGSVGRELESMFKAGFF</sequence>
<keyword evidence="2" id="KW-1185">Reference proteome</keyword>
<evidence type="ECO:0000313" key="1">
    <source>
        <dbReference type="EMBL" id="KAF5180899.1"/>
    </source>
</evidence>
<dbReference type="AlphaFoldDB" id="A0A7J6V717"/>
<gene>
    <name evidence="1" type="ORF">FRX31_029516</name>
</gene>
<reference evidence="1 2" key="1">
    <citation type="submission" date="2020-06" db="EMBL/GenBank/DDBJ databases">
        <title>Transcriptomic and genomic resources for Thalictrum thalictroides and T. hernandezii: Facilitating candidate gene discovery in an emerging model plant lineage.</title>
        <authorList>
            <person name="Arias T."/>
            <person name="Riano-Pachon D.M."/>
            <person name="Di Stilio V.S."/>
        </authorList>
    </citation>
    <scope>NUCLEOTIDE SEQUENCE [LARGE SCALE GENOMIC DNA]</scope>
    <source>
        <strain evidence="2">cv. WT478/WT964</strain>
        <tissue evidence="1">Leaves</tissue>
    </source>
</reference>
<dbReference type="EMBL" id="JABWDY010036820">
    <property type="protein sequence ID" value="KAF5180899.1"/>
    <property type="molecule type" value="Genomic_DNA"/>
</dbReference>
<evidence type="ECO:0000313" key="2">
    <source>
        <dbReference type="Proteomes" id="UP000554482"/>
    </source>
</evidence>